<comment type="caution">
    <text evidence="2">The sequence shown here is derived from an EMBL/GenBank/DDBJ whole genome shotgun (WGS) entry which is preliminary data.</text>
</comment>
<dbReference type="NCBIfam" id="TIGR00090">
    <property type="entry name" value="rsfS_iojap_ybeB"/>
    <property type="match status" value="1"/>
</dbReference>
<dbReference type="AlphaFoldDB" id="A0A645G4J6"/>
<dbReference type="GO" id="GO:0043023">
    <property type="term" value="F:ribosomal large subunit binding"/>
    <property type="evidence" value="ECO:0007669"/>
    <property type="project" value="TreeGrafter"/>
</dbReference>
<comment type="similarity">
    <text evidence="1">Belongs to the Iojap/RsfS family.</text>
</comment>
<dbReference type="HAMAP" id="MF_01477">
    <property type="entry name" value="Iojap_RsfS"/>
    <property type="match status" value="1"/>
</dbReference>
<dbReference type="Pfam" id="PF02410">
    <property type="entry name" value="RsfS"/>
    <property type="match status" value="1"/>
</dbReference>
<dbReference type="InterPro" id="IPR004394">
    <property type="entry name" value="Iojap/RsfS/C7orf30"/>
</dbReference>
<protein>
    <submittedName>
        <fullName evidence="2">Ribosomal silencing factor RsfS</fullName>
    </submittedName>
</protein>
<evidence type="ECO:0000256" key="1">
    <source>
        <dbReference type="ARBA" id="ARBA00010574"/>
    </source>
</evidence>
<dbReference type="EMBL" id="VSSQ01069849">
    <property type="protein sequence ID" value="MPN21791.1"/>
    <property type="molecule type" value="Genomic_DNA"/>
</dbReference>
<accession>A0A645G4J6</accession>
<sequence>MNELLKTIVKAIDDKQGCDINVLDFRTASPLMDYFVITHVNNHRLLRAIADHTIEQIEKAGYAIRAVEGTEDSGWLLIDAYDVIIHIFLLEQRNYYGLDKLWGDLPQVNLNEIL</sequence>
<dbReference type="GO" id="GO:0090071">
    <property type="term" value="P:negative regulation of ribosome biogenesis"/>
    <property type="evidence" value="ECO:0007669"/>
    <property type="project" value="TreeGrafter"/>
</dbReference>
<dbReference type="Gene3D" id="3.30.460.10">
    <property type="entry name" value="Beta Polymerase, domain 2"/>
    <property type="match status" value="1"/>
</dbReference>
<reference evidence="2" key="1">
    <citation type="submission" date="2019-08" db="EMBL/GenBank/DDBJ databases">
        <authorList>
            <person name="Kucharzyk K."/>
            <person name="Murdoch R.W."/>
            <person name="Higgins S."/>
            <person name="Loffler F."/>
        </authorList>
    </citation>
    <scope>NUCLEOTIDE SEQUENCE</scope>
</reference>
<dbReference type="SUPFAM" id="SSF81301">
    <property type="entry name" value="Nucleotidyltransferase"/>
    <property type="match status" value="1"/>
</dbReference>
<proteinExistence type="inferred from homology"/>
<organism evidence="2">
    <name type="scientific">bioreactor metagenome</name>
    <dbReference type="NCBI Taxonomy" id="1076179"/>
    <lineage>
        <taxon>unclassified sequences</taxon>
        <taxon>metagenomes</taxon>
        <taxon>ecological metagenomes</taxon>
    </lineage>
</organism>
<dbReference type="PANTHER" id="PTHR21043">
    <property type="entry name" value="IOJAP SUPERFAMILY ORTHOLOG"/>
    <property type="match status" value="1"/>
</dbReference>
<dbReference type="InterPro" id="IPR043519">
    <property type="entry name" value="NT_sf"/>
</dbReference>
<evidence type="ECO:0000313" key="2">
    <source>
        <dbReference type="EMBL" id="MPN21791.1"/>
    </source>
</evidence>
<gene>
    <name evidence="2" type="primary">rsfS_42</name>
    <name evidence="2" type="ORF">SDC9_169171</name>
</gene>
<dbReference type="GO" id="GO:0017148">
    <property type="term" value="P:negative regulation of translation"/>
    <property type="evidence" value="ECO:0007669"/>
    <property type="project" value="TreeGrafter"/>
</dbReference>
<name>A0A645G4J6_9ZZZZ</name>
<dbReference type="PANTHER" id="PTHR21043:SF0">
    <property type="entry name" value="MITOCHONDRIAL ASSEMBLY OF RIBOSOMAL LARGE SUBUNIT PROTEIN 1"/>
    <property type="match status" value="1"/>
</dbReference>